<dbReference type="EMBL" id="QURL01000001">
    <property type="protein sequence ID" value="RFC65980.1"/>
    <property type="molecule type" value="Genomic_DNA"/>
</dbReference>
<dbReference type="RefSeq" id="WP_116681229.1">
    <property type="nucleotide sequence ID" value="NZ_QURL01000001.1"/>
</dbReference>
<name>A0A371X9S4_9HYPH</name>
<dbReference type="OrthoDB" id="9811471at2"/>
<evidence type="ECO:0000313" key="6">
    <source>
        <dbReference type="EMBL" id="RFC65980.1"/>
    </source>
</evidence>
<sequence>MSKPGFPDLSIFEISNEFAKGGLSPVDLLDICLEQIEARDETLHAFVHLNPAARKQAVEAERALREGRSIGPLHGIPIAIKDNYLTADMPTKAGTNADIDFPMQDGAAIARLRAAGAILIGKTRMHEFAWGMETPPARNPHDETRVPGGSSGGSGAALAAGMCLAATGSDTGGSIRIPASLCGTVGFKPTFGRIGRSGIVPHSWSLDTAGPLTRCVDDAALLTDVMSGPDVADPGSSERSPSALHGASGRPPENFTIGICRNHFFEALQDDVAQSVEAMIGALTRAGARVVEFELPDLEYGLGAIFAIELASSSAYHQRSLTQGHAEDFTEDVRLLVQMGELVRATDYLQAERLRTRLGRSVAQAMQEIDVIVGPTMPVTAWTVGQREVTLAGRTESVLESAWRYTYPWNLLGLPAITLPCGKDRDGLPIGFQIAGRPFEDASVIALARIVEKFAG</sequence>
<evidence type="ECO:0000256" key="3">
    <source>
        <dbReference type="ARBA" id="ARBA00021874"/>
    </source>
</evidence>
<feature type="domain" description="Amidase" evidence="5">
    <location>
        <begin position="28"/>
        <end position="444"/>
    </location>
</feature>
<dbReference type="InterPro" id="IPR000120">
    <property type="entry name" value="Amidase"/>
</dbReference>
<keyword evidence="7" id="KW-1185">Reference proteome</keyword>
<evidence type="ECO:0000259" key="5">
    <source>
        <dbReference type="Pfam" id="PF01425"/>
    </source>
</evidence>
<dbReference type="Proteomes" id="UP000264310">
    <property type="component" value="Unassembled WGS sequence"/>
</dbReference>
<dbReference type="InterPro" id="IPR036928">
    <property type="entry name" value="AS_sf"/>
</dbReference>
<comment type="function">
    <text evidence="1">Hydrolyzes indole-3-acetamide (IAM) into indole-3-acetic acid (IAA).</text>
</comment>
<dbReference type="PANTHER" id="PTHR11895">
    <property type="entry name" value="TRANSAMIDASE"/>
    <property type="match status" value="1"/>
</dbReference>
<comment type="similarity">
    <text evidence="2">Belongs to the amidase family.</text>
</comment>
<dbReference type="SUPFAM" id="SSF75304">
    <property type="entry name" value="Amidase signature (AS) enzymes"/>
    <property type="match status" value="1"/>
</dbReference>
<dbReference type="PANTHER" id="PTHR11895:SF7">
    <property type="entry name" value="GLUTAMYL-TRNA(GLN) AMIDOTRANSFERASE SUBUNIT A, MITOCHONDRIAL"/>
    <property type="match status" value="1"/>
</dbReference>
<evidence type="ECO:0000313" key="7">
    <source>
        <dbReference type="Proteomes" id="UP000264310"/>
    </source>
</evidence>
<evidence type="ECO:0000256" key="1">
    <source>
        <dbReference type="ARBA" id="ARBA00003871"/>
    </source>
</evidence>
<feature type="region of interest" description="Disordered" evidence="4">
    <location>
        <begin position="226"/>
        <end position="250"/>
    </location>
</feature>
<dbReference type="Pfam" id="PF01425">
    <property type="entry name" value="Amidase"/>
    <property type="match status" value="1"/>
</dbReference>
<organism evidence="6 7">
    <name type="scientific">Fulvimarina endophytica</name>
    <dbReference type="NCBI Taxonomy" id="2293836"/>
    <lineage>
        <taxon>Bacteria</taxon>
        <taxon>Pseudomonadati</taxon>
        <taxon>Pseudomonadota</taxon>
        <taxon>Alphaproteobacteria</taxon>
        <taxon>Hyphomicrobiales</taxon>
        <taxon>Aurantimonadaceae</taxon>
        <taxon>Fulvimarina</taxon>
    </lineage>
</organism>
<reference evidence="6 7" key="1">
    <citation type="submission" date="2018-08" db="EMBL/GenBank/DDBJ databases">
        <title>Fulvimarina sp. 85, whole genome shotgun sequence.</title>
        <authorList>
            <person name="Tuo L."/>
        </authorList>
    </citation>
    <scope>NUCLEOTIDE SEQUENCE [LARGE SCALE GENOMIC DNA]</scope>
    <source>
        <strain evidence="6 7">85</strain>
    </source>
</reference>
<comment type="caution">
    <text evidence="6">The sequence shown here is derived from an EMBL/GenBank/DDBJ whole genome shotgun (WGS) entry which is preliminary data.</text>
</comment>
<gene>
    <name evidence="6" type="ORF">DYI37_00370</name>
</gene>
<dbReference type="PROSITE" id="PS00571">
    <property type="entry name" value="AMIDASES"/>
    <property type="match status" value="1"/>
</dbReference>
<dbReference type="Gene3D" id="3.90.1300.10">
    <property type="entry name" value="Amidase signature (AS) domain"/>
    <property type="match status" value="1"/>
</dbReference>
<proteinExistence type="inferred from homology"/>
<dbReference type="AlphaFoldDB" id="A0A371X9S4"/>
<accession>A0A371X9S4</accession>
<dbReference type="InterPro" id="IPR023631">
    <property type="entry name" value="Amidase_dom"/>
</dbReference>
<dbReference type="InterPro" id="IPR020556">
    <property type="entry name" value="Amidase_CS"/>
</dbReference>
<evidence type="ECO:0000256" key="2">
    <source>
        <dbReference type="ARBA" id="ARBA00009199"/>
    </source>
</evidence>
<protein>
    <recommendedName>
        <fullName evidence="3">Indoleacetamide hydrolase</fullName>
    </recommendedName>
</protein>
<dbReference type="GO" id="GO:0003824">
    <property type="term" value="F:catalytic activity"/>
    <property type="evidence" value="ECO:0007669"/>
    <property type="project" value="InterPro"/>
</dbReference>
<evidence type="ECO:0000256" key="4">
    <source>
        <dbReference type="SAM" id="MobiDB-lite"/>
    </source>
</evidence>